<sequence>MKNSNYIVIPVWDKFFNIKSAFFYTYLLLLQIGKIDVCDIVLSMQKITLIIVLIFCSNSWADTSSYRCYELDGAKIIAEDGTYLGTLGDSYESDSIYNEYSDHGST</sequence>
<dbReference type="AlphaFoldDB" id="A0A382KCP4"/>
<name>A0A382KCP4_9ZZZZ</name>
<organism evidence="1">
    <name type="scientific">marine metagenome</name>
    <dbReference type="NCBI Taxonomy" id="408172"/>
    <lineage>
        <taxon>unclassified sequences</taxon>
        <taxon>metagenomes</taxon>
        <taxon>ecological metagenomes</taxon>
    </lineage>
</organism>
<evidence type="ECO:0000313" key="1">
    <source>
        <dbReference type="EMBL" id="SVC21162.1"/>
    </source>
</evidence>
<feature type="non-terminal residue" evidence="1">
    <location>
        <position position="106"/>
    </location>
</feature>
<protein>
    <submittedName>
        <fullName evidence="1">Uncharacterized protein</fullName>
    </submittedName>
</protein>
<reference evidence="1" key="1">
    <citation type="submission" date="2018-05" db="EMBL/GenBank/DDBJ databases">
        <authorList>
            <person name="Lanie J.A."/>
            <person name="Ng W.-L."/>
            <person name="Kazmierczak K.M."/>
            <person name="Andrzejewski T.M."/>
            <person name="Davidsen T.M."/>
            <person name="Wayne K.J."/>
            <person name="Tettelin H."/>
            <person name="Glass J.I."/>
            <person name="Rusch D."/>
            <person name="Podicherti R."/>
            <person name="Tsui H.-C.T."/>
            <person name="Winkler M.E."/>
        </authorList>
    </citation>
    <scope>NUCLEOTIDE SEQUENCE</scope>
</reference>
<gene>
    <name evidence="1" type="ORF">METZ01_LOCUS274016</name>
</gene>
<accession>A0A382KCP4</accession>
<dbReference type="EMBL" id="UINC01079299">
    <property type="protein sequence ID" value="SVC21162.1"/>
    <property type="molecule type" value="Genomic_DNA"/>
</dbReference>
<proteinExistence type="predicted"/>